<reference evidence="2 3" key="1">
    <citation type="journal article" date="2014" name="Proc. Natl. Acad. Sci. U.S.A.">
        <title>Functional characterization of flavobacteria rhodopsins reveals a unique class of light-driven chloride pump in bacteria.</title>
        <authorList>
            <person name="Yoshizawa S."/>
            <person name="Kumagai Y."/>
            <person name="Kim H."/>
            <person name="Ogura Y."/>
            <person name="Hayashi T."/>
            <person name="Iwasaki W."/>
            <person name="DeLong E.F."/>
            <person name="Kogure K."/>
        </authorList>
    </citation>
    <scope>NUCLEOTIDE SEQUENCE [LARGE SCALE GENOMIC DNA]</scope>
    <source>
        <strain evidence="2 3">S1-08</strain>
    </source>
</reference>
<dbReference type="OrthoDB" id="6309046at2"/>
<organism evidence="2 3">
    <name type="scientific">Nonlabens marinus S1-08</name>
    <dbReference type="NCBI Taxonomy" id="1454201"/>
    <lineage>
        <taxon>Bacteria</taxon>
        <taxon>Pseudomonadati</taxon>
        <taxon>Bacteroidota</taxon>
        <taxon>Flavobacteriia</taxon>
        <taxon>Flavobacteriales</taxon>
        <taxon>Flavobacteriaceae</taxon>
        <taxon>Nonlabens</taxon>
    </lineage>
</organism>
<dbReference type="PANTHER" id="PTHR40254">
    <property type="entry name" value="BLR0577 PROTEIN"/>
    <property type="match status" value="1"/>
</dbReference>
<dbReference type="AlphaFoldDB" id="W8VXI5"/>
<dbReference type="STRING" id="1454201.NMS_1978"/>
<evidence type="ECO:0000313" key="2">
    <source>
        <dbReference type="EMBL" id="BAO55987.1"/>
    </source>
</evidence>
<proteinExistence type="predicted"/>
<feature type="domain" description="FAD-dependent urate hydroxylase HpyO/Asp monooxygenase CreE-like FAD/NAD(P)-binding" evidence="1">
    <location>
        <begin position="10"/>
        <end position="177"/>
    </location>
</feature>
<dbReference type="KEGG" id="nmf:NMS_1978"/>
<dbReference type="RefSeq" id="WP_041496492.1">
    <property type="nucleotide sequence ID" value="NZ_AP014548.1"/>
</dbReference>
<accession>W8VXI5</accession>
<evidence type="ECO:0000313" key="3">
    <source>
        <dbReference type="Proteomes" id="UP000031760"/>
    </source>
</evidence>
<dbReference type="EMBL" id="AP014548">
    <property type="protein sequence ID" value="BAO55987.1"/>
    <property type="molecule type" value="Genomic_DNA"/>
</dbReference>
<dbReference type="HOGENOM" id="CLU_034530_0_0_10"/>
<evidence type="ECO:0000259" key="1">
    <source>
        <dbReference type="Pfam" id="PF13454"/>
    </source>
</evidence>
<name>W8VXI5_9FLAO</name>
<dbReference type="Proteomes" id="UP000031760">
    <property type="component" value="Chromosome"/>
</dbReference>
<dbReference type="InterPro" id="IPR036188">
    <property type="entry name" value="FAD/NAD-bd_sf"/>
</dbReference>
<dbReference type="SUPFAM" id="SSF51905">
    <property type="entry name" value="FAD/NAD(P)-binding domain"/>
    <property type="match status" value="1"/>
</dbReference>
<dbReference type="InterPro" id="IPR052189">
    <property type="entry name" value="L-asp_N-monooxygenase_NS-form"/>
</dbReference>
<keyword evidence="3" id="KW-1185">Reference proteome</keyword>
<sequence>MGEKVYQLSIVGFGARGLHALELFYSSLSRKRNNIQSQTIIFETRKNLGTGLAWDPDQTSANCSNIADRAMDTLHGRQEFTVNNVIVPAFPSYLEWLDEVMEVQVDNEKDSYSPRKVTGAYLAQRARSILEPLQIIRMVELCKERITNIQQSGNQFTLTSMAGKKYSCENVLLALGHLPTRMSNLNKKCLEHAQQSGIRFSNTPCTATAQEIYHDSKTILIKGLGLSMIDVVRMIVKNRGGAFAQESNSIFLKFMGTTDVQIVPYSLDGLAMVPKPIGKRVDDNFNPINAGKAEMLARLKDDIAANKIKTVEDILYPIARIVMKIYKGFEKTYSGQSIEAETGAALVVEWFKNPLTKSDHIMDTSMPIVEYMKLTCKMSHGQIAFSLDYTAGQVWREMQIDMYHLFTYGLLPDLLVAEFIQINEQVKRYSFGPPVATILQLIALQEAGVLNLDFHHDPKIKLSENGYEISNLSQSILCDAMVDSVLPRPNMREITDDLMKSILEKPLAEQFAKHLGIRVSDRAQHLLNSCPVAGLYTIGRNAKGSIYGVDSILECFNSDRMQPVMDDIINRL</sequence>
<protein>
    <recommendedName>
        <fullName evidence="1">FAD-dependent urate hydroxylase HpyO/Asp monooxygenase CreE-like FAD/NAD(P)-binding domain-containing protein</fullName>
    </recommendedName>
</protein>
<gene>
    <name evidence="2" type="ORF">NMS_1978</name>
</gene>
<dbReference type="Pfam" id="PF13454">
    <property type="entry name" value="NAD_binding_9"/>
    <property type="match status" value="1"/>
</dbReference>
<dbReference type="InterPro" id="IPR038732">
    <property type="entry name" value="HpyO/CreE_NAD-binding"/>
</dbReference>
<dbReference type="PANTHER" id="PTHR40254:SF1">
    <property type="entry name" value="BLR0577 PROTEIN"/>
    <property type="match status" value="1"/>
</dbReference>